<dbReference type="AlphaFoldDB" id="G8ZQD2"/>
<dbReference type="Proteomes" id="UP000005627">
    <property type="component" value="Chromosome 2"/>
</dbReference>
<evidence type="ECO:0000259" key="2">
    <source>
        <dbReference type="Pfam" id="PF00248"/>
    </source>
</evidence>
<dbReference type="PANTHER" id="PTHR42686">
    <property type="entry name" value="GH17980P-RELATED"/>
    <property type="match status" value="1"/>
</dbReference>
<accession>G8ZQD2</accession>
<evidence type="ECO:0000313" key="4">
    <source>
        <dbReference type="Proteomes" id="UP000005627"/>
    </source>
</evidence>
<dbReference type="GO" id="GO:0070485">
    <property type="term" value="P:dehydro-D-arabinono-1,4-lactone biosynthetic process"/>
    <property type="evidence" value="ECO:0007669"/>
    <property type="project" value="EnsemblFungi"/>
</dbReference>
<dbReference type="Pfam" id="PF00248">
    <property type="entry name" value="Aldo_ket_red"/>
    <property type="match status" value="1"/>
</dbReference>
<dbReference type="FunCoup" id="G8ZQD2">
    <property type="interactions" value="237"/>
</dbReference>
<dbReference type="InterPro" id="IPR044480">
    <property type="entry name" value="Ara2-like"/>
</dbReference>
<dbReference type="InterPro" id="IPR036812">
    <property type="entry name" value="NAD(P)_OxRdtase_dom_sf"/>
</dbReference>
<dbReference type="FunFam" id="3.20.20.100:FF:000041">
    <property type="entry name" value="D-arabinose 1-dehydrogenase"/>
    <property type="match status" value="1"/>
</dbReference>
<dbReference type="STRING" id="1076872.G8ZQD2"/>
<dbReference type="EMBL" id="HE616743">
    <property type="protein sequence ID" value="CCE90826.1"/>
    <property type="molecule type" value="Genomic_DNA"/>
</dbReference>
<protein>
    <recommendedName>
        <fullName evidence="2">NADP-dependent oxidoreductase domain-containing protein</fullName>
    </recommendedName>
</protein>
<dbReference type="InParanoid" id="G8ZQD2"/>
<dbReference type="GO" id="GO:0045290">
    <property type="term" value="F:D-arabinose 1-dehydrogenase [NAD(P)+] activity"/>
    <property type="evidence" value="ECO:0007669"/>
    <property type="project" value="EnsemblFungi"/>
</dbReference>
<dbReference type="RefSeq" id="XP_003680037.1">
    <property type="nucleotide sequence ID" value="XM_003679989.1"/>
</dbReference>
<dbReference type="eggNOG" id="KOG1576">
    <property type="taxonomic scope" value="Eukaryota"/>
</dbReference>
<dbReference type="HOGENOM" id="CLU_023205_7_2_1"/>
<dbReference type="KEGG" id="tdl:TDEL_0B06970"/>
<name>G8ZQD2_TORDE</name>
<feature type="domain" description="NADP-dependent oxidoreductase" evidence="2">
    <location>
        <begin position="22"/>
        <end position="293"/>
    </location>
</feature>
<dbReference type="PANTHER" id="PTHR42686:SF1">
    <property type="entry name" value="GH17980P-RELATED"/>
    <property type="match status" value="1"/>
</dbReference>
<dbReference type="OrthoDB" id="5286008at2759"/>
<sequence length="338" mass="38136">MRPIGPCNVPVSENDIASLPALVLGGAVLNTQYNDDPTQVPIDEMLRYAFSHGITAIDTSPYYGPSELIYGNALDALKQEFPRETYFICTKVGRVRLDEFDYSKEHVRFSVLRSCQRLRTSYLDLVYLHDIEFVPLQNTLEALRELRALKAEGIIKNFGLSGYPVDYLKYVTKKCVLEPEIGPLDAVLSYCNLNLQNTLLEDHYDSWKSDSQLKVINNGSILSMSLLRAQETKTFHPCSQELRQLASKAAEYTRDNSVDLADLATRYAIAKWLDKGSTVLGVSTLQELQEALKNYWLVQDNGGCLDANDTKLVKHIQGAIFGDHMNETWNSGIRHDDM</sequence>
<reference evidence="3 4" key="1">
    <citation type="journal article" date="2011" name="Proc. Natl. Acad. Sci. U.S.A.">
        <title>Evolutionary erosion of yeast sex chromosomes by mating-type switching accidents.</title>
        <authorList>
            <person name="Gordon J.L."/>
            <person name="Armisen D."/>
            <person name="Proux-Wera E."/>
            <person name="Oheigeartaigh S.S."/>
            <person name="Byrne K.P."/>
            <person name="Wolfe K.H."/>
        </authorList>
    </citation>
    <scope>NUCLEOTIDE SEQUENCE [LARGE SCALE GENOMIC DNA]</scope>
    <source>
        <strain evidence="4">ATCC 10662 / CBS 1146 / NBRC 0425 / NCYC 2629 / NRRL Y-866</strain>
    </source>
</reference>
<dbReference type="InterPro" id="IPR023210">
    <property type="entry name" value="NADP_OxRdtase_dom"/>
</dbReference>
<keyword evidence="1" id="KW-0560">Oxidoreductase</keyword>
<dbReference type="SUPFAM" id="SSF51430">
    <property type="entry name" value="NAD(P)-linked oxidoreductase"/>
    <property type="match status" value="1"/>
</dbReference>
<keyword evidence="4" id="KW-1185">Reference proteome</keyword>
<evidence type="ECO:0000256" key="1">
    <source>
        <dbReference type="ARBA" id="ARBA00023002"/>
    </source>
</evidence>
<dbReference type="Gene3D" id="3.20.20.100">
    <property type="entry name" value="NADP-dependent oxidoreductase domain"/>
    <property type="match status" value="1"/>
</dbReference>
<dbReference type="GO" id="GO:0005829">
    <property type="term" value="C:cytosol"/>
    <property type="evidence" value="ECO:0007669"/>
    <property type="project" value="TreeGrafter"/>
</dbReference>
<organism evidence="3 4">
    <name type="scientific">Torulaspora delbrueckii</name>
    <name type="common">Yeast</name>
    <name type="synonym">Candida colliculosa</name>
    <dbReference type="NCBI Taxonomy" id="4950"/>
    <lineage>
        <taxon>Eukaryota</taxon>
        <taxon>Fungi</taxon>
        <taxon>Dikarya</taxon>
        <taxon>Ascomycota</taxon>
        <taxon>Saccharomycotina</taxon>
        <taxon>Saccharomycetes</taxon>
        <taxon>Saccharomycetales</taxon>
        <taxon>Saccharomycetaceae</taxon>
        <taxon>Torulaspora</taxon>
    </lineage>
</organism>
<dbReference type="InterPro" id="IPR020471">
    <property type="entry name" value="AKR"/>
</dbReference>
<proteinExistence type="predicted"/>
<gene>
    <name evidence="3" type="primary">TDEL0B06970</name>
    <name evidence="3" type="ORF">TDEL_0B06970</name>
</gene>
<dbReference type="GeneID" id="11505221"/>
<evidence type="ECO:0000313" key="3">
    <source>
        <dbReference type="EMBL" id="CCE90826.1"/>
    </source>
</evidence>
<dbReference type="CDD" id="cd19164">
    <property type="entry name" value="AKR_ARA2"/>
    <property type="match status" value="1"/>
</dbReference>